<organism evidence="1 2">
    <name type="scientific">Triparma columacea</name>
    <dbReference type="NCBI Taxonomy" id="722753"/>
    <lineage>
        <taxon>Eukaryota</taxon>
        <taxon>Sar</taxon>
        <taxon>Stramenopiles</taxon>
        <taxon>Ochrophyta</taxon>
        <taxon>Bolidophyceae</taxon>
        <taxon>Parmales</taxon>
        <taxon>Triparmaceae</taxon>
        <taxon>Triparma</taxon>
    </lineage>
</organism>
<dbReference type="OrthoDB" id="308690at2759"/>
<dbReference type="InterPro" id="IPR052778">
    <property type="entry name" value="Centrosome-WD_assoc"/>
</dbReference>
<reference evidence="2" key="1">
    <citation type="journal article" date="2023" name="Commun. Biol.">
        <title>Genome analysis of Parmales, the sister group of diatoms, reveals the evolutionary specialization of diatoms from phago-mixotrophs to photoautotrophs.</title>
        <authorList>
            <person name="Ban H."/>
            <person name="Sato S."/>
            <person name="Yoshikawa S."/>
            <person name="Yamada K."/>
            <person name="Nakamura Y."/>
            <person name="Ichinomiya M."/>
            <person name="Sato N."/>
            <person name="Blanc-Mathieu R."/>
            <person name="Endo H."/>
            <person name="Kuwata A."/>
            <person name="Ogata H."/>
        </authorList>
    </citation>
    <scope>NUCLEOTIDE SEQUENCE [LARGE SCALE GENOMIC DNA]</scope>
</reference>
<dbReference type="GO" id="GO:1990811">
    <property type="term" value="C:MWP complex"/>
    <property type="evidence" value="ECO:0007669"/>
    <property type="project" value="TreeGrafter"/>
</dbReference>
<keyword evidence="2" id="KW-1185">Reference proteome</keyword>
<evidence type="ECO:0000313" key="1">
    <source>
        <dbReference type="EMBL" id="GMI44294.1"/>
    </source>
</evidence>
<dbReference type="EMBL" id="BRYA01000212">
    <property type="protein sequence ID" value="GMI44294.1"/>
    <property type="molecule type" value="Genomic_DNA"/>
</dbReference>
<protein>
    <submittedName>
        <fullName evidence="1">Uncharacterized protein</fullName>
    </submittedName>
</protein>
<comment type="caution">
    <text evidence="1">The sequence shown here is derived from an EMBL/GenBank/DDBJ whole genome shotgun (WGS) entry which is preliminary data.</text>
</comment>
<gene>
    <name evidence="1" type="ORF">TrCOL_g11347</name>
</gene>
<dbReference type="GO" id="GO:0005815">
    <property type="term" value="C:microtubule organizing center"/>
    <property type="evidence" value="ECO:0007669"/>
    <property type="project" value="TreeGrafter"/>
</dbReference>
<evidence type="ECO:0000313" key="2">
    <source>
        <dbReference type="Proteomes" id="UP001165065"/>
    </source>
</evidence>
<dbReference type="Proteomes" id="UP001165065">
    <property type="component" value="Unassembled WGS sequence"/>
</dbReference>
<dbReference type="PANTHER" id="PTHR16220">
    <property type="entry name" value="WD REPEAT PROTEIN 8-RELATED"/>
    <property type="match status" value="1"/>
</dbReference>
<dbReference type="AlphaFoldDB" id="A0A9W7GEF8"/>
<accession>A0A9W7GEF8</accession>
<name>A0A9W7GEF8_9STRA</name>
<dbReference type="SUPFAM" id="SSF101898">
    <property type="entry name" value="NHL repeat"/>
    <property type="match status" value="1"/>
</dbReference>
<proteinExistence type="predicted"/>
<dbReference type="InterPro" id="IPR011047">
    <property type="entry name" value="Quinoprotein_ADH-like_sf"/>
</dbReference>
<sequence>MTQNNAFPPPISSHTPKFVSLSPTPTAQHIPLLLVFRKATICTVYNLNTGDALRTFTAVDVVKQVEWDTEGYVQGCDKALGLCLLLVPDRSMIQIFSIHDPTYITRINIGLRGVSRAGWLPGRGVWSRSDYGNMLEVWDLECNKGMEVGVGRSVASWFGAGEETSAALLRSNSQDHIQIVAVTATGYVKGKTFKVETQEAVGILITPSPVGPSSLQAVVVDTHLRECIYVHSLDTGECWKKIQISPATNLGCRVFGGSEVYKAGLEGYYVGMGTFSRDLKVICTTSTNDLVGSNRHSGDLSKVLTARDEGGYRNYEEVLGEELQGTGRENDRDTVGMELLARKFQRESRVERGGVGGKGVHFTCGDGGGKTRLPEATEPLDFTKLDPKPKVGVGGIKWGDGVIGSKDERCPNVVWVWGVSGGLKATLTFLDVVRGFDWRGDYLYVVTGGDKVYGWSEEGGVEWWECEGGEFVGIKAWEEGVVAVERKGVRVVRLEGGEGGEEEGGEGRGLS</sequence>
<dbReference type="SUPFAM" id="SSF50998">
    <property type="entry name" value="Quinoprotein alcohol dehydrogenase-like"/>
    <property type="match status" value="1"/>
</dbReference>
<dbReference type="PANTHER" id="PTHR16220:SF0">
    <property type="entry name" value="WD REPEAT-CONTAINING PROTEIN WRAP73"/>
    <property type="match status" value="1"/>
</dbReference>